<dbReference type="SUPFAM" id="SSF63999">
    <property type="entry name" value="Thiamin pyrophosphokinase, catalytic domain"/>
    <property type="match status" value="1"/>
</dbReference>
<dbReference type="OrthoDB" id="9804377at2"/>
<proteinExistence type="predicted"/>
<dbReference type="InterPro" id="IPR007371">
    <property type="entry name" value="TPK_catalytic"/>
</dbReference>
<dbReference type="PANTHER" id="PTHR41299:SF1">
    <property type="entry name" value="THIAMINE PYROPHOSPHOKINASE"/>
    <property type="match status" value="1"/>
</dbReference>
<evidence type="ECO:0000256" key="5">
    <source>
        <dbReference type="NCBIfam" id="TIGR01378"/>
    </source>
</evidence>
<dbReference type="Gene3D" id="3.40.50.10240">
    <property type="entry name" value="Thiamin pyrophosphokinase, catalytic domain"/>
    <property type="match status" value="1"/>
</dbReference>
<evidence type="ECO:0000256" key="2">
    <source>
        <dbReference type="ARBA" id="ARBA00022741"/>
    </source>
</evidence>
<keyword evidence="3 7" id="KW-0418">Kinase</keyword>
<accession>A0A1T4MM20</accession>
<organism evidence="7 8">
    <name type="scientific">Eubacterium ruminantium</name>
    <dbReference type="NCBI Taxonomy" id="42322"/>
    <lineage>
        <taxon>Bacteria</taxon>
        <taxon>Bacillati</taxon>
        <taxon>Bacillota</taxon>
        <taxon>Clostridia</taxon>
        <taxon>Eubacteriales</taxon>
        <taxon>Eubacteriaceae</taxon>
        <taxon>Eubacterium</taxon>
    </lineage>
</organism>
<evidence type="ECO:0000313" key="8">
    <source>
        <dbReference type="Proteomes" id="UP000189857"/>
    </source>
</evidence>
<dbReference type="Pfam" id="PF04265">
    <property type="entry name" value="TPK_B1_binding"/>
    <property type="match status" value="1"/>
</dbReference>
<dbReference type="GO" id="GO:0009229">
    <property type="term" value="P:thiamine diphosphate biosynthetic process"/>
    <property type="evidence" value="ECO:0007669"/>
    <property type="project" value="InterPro"/>
</dbReference>
<sequence>MYKKVIVILGGSVDPSFVKEVLDDAGKPFIIAADKGLEVLYKLSVMPDIILGDFDSVDNSILEEYKSEILTRFSPVKDFTDGEAAVDKAIEVVLSRGDQNESDIPESSVVILGATGSRLDHVLANISLLKKAVDAGVRAEIVDRNNKIRIFNNFDSIKVFKNNGKKYLSLMPLGDKVTGLTLSGFKYGATDADLYQGSSLAISNEITSDYGMISFKDGYLIVMETDD</sequence>
<feature type="domain" description="Thiamin pyrophosphokinase thiamin-binding" evidence="6">
    <location>
        <begin position="155"/>
        <end position="221"/>
    </location>
</feature>
<dbReference type="GO" id="GO:0016301">
    <property type="term" value="F:kinase activity"/>
    <property type="evidence" value="ECO:0007669"/>
    <property type="project" value="UniProtKB-KW"/>
</dbReference>
<dbReference type="InterPro" id="IPR006282">
    <property type="entry name" value="Thi_PPkinase"/>
</dbReference>
<dbReference type="Pfam" id="PF04263">
    <property type="entry name" value="TPK_catalytic"/>
    <property type="match status" value="1"/>
</dbReference>
<evidence type="ECO:0000256" key="3">
    <source>
        <dbReference type="ARBA" id="ARBA00022777"/>
    </source>
</evidence>
<dbReference type="InterPro" id="IPR053149">
    <property type="entry name" value="TPK"/>
</dbReference>
<protein>
    <recommendedName>
        <fullName evidence="5">Thiamine diphosphokinase</fullName>
        <ecNumber evidence="5">2.7.6.2</ecNumber>
    </recommendedName>
</protein>
<dbReference type="InterPro" id="IPR036371">
    <property type="entry name" value="TPK_B1-bd_sf"/>
</dbReference>
<reference evidence="7 8" key="1">
    <citation type="submission" date="2017-02" db="EMBL/GenBank/DDBJ databases">
        <authorList>
            <person name="Peterson S.W."/>
        </authorList>
    </citation>
    <scope>NUCLEOTIDE SEQUENCE [LARGE SCALE GENOMIC DNA]</scope>
    <source>
        <strain evidence="7 8">ATCC 17233</strain>
    </source>
</reference>
<gene>
    <name evidence="7" type="ORF">SAMN02745110_01272</name>
</gene>
<dbReference type="CDD" id="cd07995">
    <property type="entry name" value="TPK"/>
    <property type="match status" value="1"/>
</dbReference>
<name>A0A1T4MM20_9FIRM</name>
<dbReference type="EMBL" id="FUXA01000007">
    <property type="protein sequence ID" value="SJZ67866.1"/>
    <property type="molecule type" value="Genomic_DNA"/>
</dbReference>
<dbReference type="GO" id="GO:0006772">
    <property type="term" value="P:thiamine metabolic process"/>
    <property type="evidence" value="ECO:0007669"/>
    <property type="project" value="UniProtKB-UniRule"/>
</dbReference>
<dbReference type="NCBIfam" id="TIGR01378">
    <property type="entry name" value="thi_PPkinase"/>
    <property type="match status" value="1"/>
</dbReference>
<keyword evidence="2" id="KW-0547">Nucleotide-binding</keyword>
<dbReference type="GO" id="GO:0004788">
    <property type="term" value="F:thiamine diphosphokinase activity"/>
    <property type="evidence" value="ECO:0007669"/>
    <property type="project" value="UniProtKB-UniRule"/>
</dbReference>
<dbReference type="AlphaFoldDB" id="A0A1T4MM20"/>
<dbReference type="EC" id="2.7.6.2" evidence="5"/>
<keyword evidence="4" id="KW-0067">ATP-binding</keyword>
<dbReference type="GO" id="GO:0030975">
    <property type="term" value="F:thiamine binding"/>
    <property type="evidence" value="ECO:0007669"/>
    <property type="project" value="InterPro"/>
</dbReference>
<evidence type="ECO:0000313" key="7">
    <source>
        <dbReference type="EMBL" id="SJZ67866.1"/>
    </source>
</evidence>
<dbReference type="InterPro" id="IPR007373">
    <property type="entry name" value="Thiamin_PyroPKinase_B1-bd"/>
</dbReference>
<dbReference type="GO" id="GO:0005524">
    <property type="term" value="F:ATP binding"/>
    <property type="evidence" value="ECO:0007669"/>
    <property type="project" value="UniProtKB-KW"/>
</dbReference>
<dbReference type="SUPFAM" id="SSF63862">
    <property type="entry name" value="Thiamin pyrophosphokinase, substrate-binding domain"/>
    <property type="match status" value="1"/>
</dbReference>
<evidence type="ECO:0000256" key="1">
    <source>
        <dbReference type="ARBA" id="ARBA00022679"/>
    </source>
</evidence>
<dbReference type="SMART" id="SM00983">
    <property type="entry name" value="TPK_B1_binding"/>
    <property type="match status" value="1"/>
</dbReference>
<dbReference type="RefSeq" id="WP_078787114.1">
    <property type="nucleotide sequence ID" value="NZ_FMTO01000006.1"/>
</dbReference>
<keyword evidence="8" id="KW-1185">Reference proteome</keyword>
<dbReference type="InterPro" id="IPR036759">
    <property type="entry name" value="TPK_catalytic_sf"/>
</dbReference>
<dbReference type="PANTHER" id="PTHR41299">
    <property type="entry name" value="THIAMINE PYROPHOSPHOKINASE"/>
    <property type="match status" value="1"/>
</dbReference>
<evidence type="ECO:0000256" key="4">
    <source>
        <dbReference type="ARBA" id="ARBA00022840"/>
    </source>
</evidence>
<dbReference type="Proteomes" id="UP000189857">
    <property type="component" value="Unassembled WGS sequence"/>
</dbReference>
<keyword evidence="1" id="KW-0808">Transferase</keyword>
<evidence type="ECO:0000259" key="6">
    <source>
        <dbReference type="SMART" id="SM00983"/>
    </source>
</evidence>